<dbReference type="AlphaFoldDB" id="A0A2S7XJU7"/>
<sequence length="103" mass="12103">MRVISKPILIEFYSNPLYKDSEEALKSWHDEVIQADWNTPHEIKAQYKNASIIGNKRVVFNICGNKYRLIVSVSYRLKAFYVKFVGTHKQYDDVDAETIDLFK</sequence>
<reference evidence="1" key="1">
    <citation type="journal article" date="2014" name="Int. J. Syst. Evol. Microbiol.">
        <title>Complete genome of a new Firmicutes species belonging to the dominant human colonic microbiota ('Ruminococcus bicirculans') reveals two chromosomes and a selective capacity to utilize plant glucans.</title>
        <authorList>
            <consortium name="NISC Comparative Sequencing Program"/>
            <person name="Wegmann U."/>
            <person name="Louis P."/>
            <person name="Goesmann A."/>
            <person name="Henrissat B."/>
            <person name="Duncan S.H."/>
            <person name="Flint H.J."/>
        </authorList>
    </citation>
    <scope>NUCLEOTIDE SEQUENCE</scope>
    <source>
        <strain evidence="1">NBRC 105001</strain>
    </source>
</reference>
<dbReference type="GO" id="GO:0003723">
    <property type="term" value="F:RNA binding"/>
    <property type="evidence" value="ECO:0007669"/>
    <property type="project" value="InterPro"/>
</dbReference>
<dbReference type="InterPro" id="IPR018669">
    <property type="entry name" value="Toxin_HigB"/>
</dbReference>
<protein>
    <submittedName>
        <fullName evidence="1 2">Toxin RelE</fullName>
    </submittedName>
</protein>
<dbReference type="Proteomes" id="UP001156660">
    <property type="component" value="Unassembled WGS sequence"/>
</dbReference>
<comment type="caution">
    <text evidence="2">The sequence shown here is derived from an EMBL/GenBank/DDBJ whole genome shotgun (WGS) entry which is preliminary data.</text>
</comment>
<name>A0A2S7XJU7_9GAMM</name>
<dbReference type="EMBL" id="MSCP01000001">
    <property type="protein sequence ID" value="PQJ93662.1"/>
    <property type="molecule type" value="Genomic_DNA"/>
</dbReference>
<dbReference type="RefSeq" id="WP_105063168.1">
    <property type="nucleotide sequence ID" value="NZ_BSOU01000003.1"/>
</dbReference>
<dbReference type="GO" id="GO:0110001">
    <property type="term" value="C:toxin-antitoxin complex"/>
    <property type="evidence" value="ECO:0007669"/>
    <property type="project" value="InterPro"/>
</dbReference>
<evidence type="ECO:0000313" key="4">
    <source>
        <dbReference type="Proteomes" id="UP001156660"/>
    </source>
</evidence>
<dbReference type="Pfam" id="PF09907">
    <property type="entry name" value="HigB_toxin"/>
    <property type="match status" value="1"/>
</dbReference>
<dbReference type="Proteomes" id="UP000239273">
    <property type="component" value="Unassembled WGS sequence"/>
</dbReference>
<dbReference type="OrthoDB" id="9799912at2"/>
<reference evidence="2 3" key="2">
    <citation type="submission" date="2016-12" db="EMBL/GenBank/DDBJ databases">
        <title>Diversity of luminous bacteria.</title>
        <authorList>
            <person name="Yoshizawa S."/>
            <person name="Kogure K."/>
        </authorList>
    </citation>
    <scope>NUCLEOTIDE SEQUENCE [LARGE SCALE GENOMIC DNA]</scope>
    <source>
        <strain evidence="2 3">NBRC 105001</strain>
    </source>
</reference>
<dbReference type="GO" id="GO:0004519">
    <property type="term" value="F:endonuclease activity"/>
    <property type="evidence" value="ECO:0007669"/>
    <property type="project" value="InterPro"/>
</dbReference>
<evidence type="ECO:0000313" key="3">
    <source>
        <dbReference type="Proteomes" id="UP000239273"/>
    </source>
</evidence>
<evidence type="ECO:0000313" key="2">
    <source>
        <dbReference type="EMBL" id="PQJ93662.1"/>
    </source>
</evidence>
<dbReference type="EMBL" id="BSOU01000003">
    <property type="protein sequence ID" value="GLR74234.1"/>
    <property type="molecule type" value="Genomic_DNA"/>
</dbReference>
<accession>A0A2S7XJU7</accession>
<evidence type="ECO:0000313" key="1">
    <source>
        <dbReference type="EMBL" id="GLR74234.1"/>
    </source>
</evidence>
<proteinExistence type="predicted"/>
<gene>
    <name evidence="2" type="ORF">BTO23_06110</name>
    <name evidence="1" type="ORF">GCM10007855_11080</name>
</gene>
<keyword evidence="4" id="KW-1185">Reference proteome</keyword>
<reference evidence="1" key="4">
    <citation type="submission" date="2023-01" db="EMBL/GenBank/DDBJ databases">
        <title>Draft genome sequence of Aliivibrio sifiae strain NBRC 105001.</title>
        <authorList>
            <person name="Sun Q."/>
            <person name="Mori K."/>
        </authorList>
    </citation>
    <scope>NUCLEOTIDE SEQUENCE</scope>
    <source>
        <strain evidence="1">NBRC 105001</strain>
    </source>
</reference>
<reference evidence="4" key="3">
    <citation type="journal article" date="2019" name="Int. J. Syst. Evol. Microbiol.">
        <title>The Global Catalogue of Microorganisms (GCM) 10K type strain sequencing project: providing services to taxonomists for standard genome sequencing and annotation.</title>
        <authorList>
            <consortium name="The Broad Institute Genomics Platform"/>
            <consortium name="The Broad Institute Genome Sequencing Center for Infectious Disease"/>
            <person name="Wu L."/>
            <person name="Ma J."/>
        </authorList>
    </citation>
    <scope>NUCLEOTIDE SEQUENCE [LARGE SCALE GENOMIC DNA]</scope>
    <source>
        <strain evidence="4">NBRC 105001</strain>
    </source>
</reference>
<organism evidence="2 3">
    <name type="scientific">Aliivibrio sifiae</name>
    <dbReference type="NCBI Taxonomy" id="566293"/>
    <lineage>
        <taxon>Bacteria</taxon>
        <taxon>Pseudomonadati</taxon>
        <taxon>Pseudomonadota</taxon>
        <taxon>Gammaproteobacteria</taxon>
        <taxon>Vibrionales</taxon>
        <taxon>Vibrionaceae</taxon>
        <taxon>Aliivibrio</taxon>
    </lineage>
</organism>